<reference evidence="19 20" key="1">
    <citation type="submission" date="2015-01" db="EMBL/GenBank/DDBJ databases">
        <title>Draft genome of the acidophilic iron oxidizer Ferrimicrobium acidiphilum strain T23.</title>
        <authorList>
            <person name="Poehlein A."/>
            <person name="Eisen S."/>
            <person name="Schloemann M."/>
            <person name="Johnson B.D."/>
            <person name="Daniel R."/>
            <person name="Muehling M."/>
        </authorList>
    </citation>
    <scope>NUCLEOTIDE SEQUENCE [LARGE SCALE GENOMIC DNA]</scope>
    <source>
        <strain evidence="19 20">T23</strain>
    </source>
</reference>
<sequence length="447" mass="50111">MIDLRILRENPDRVTKLLGTRNVPAGEVTRLLELDTELRRAIAARDEIRASINQLSKSVGELRRSGRDDEAVRAQEQSRDLGEQLKALETRATELTEARDAIWLVTPNLPSKDAPIGEDERDNRVVRYWSPEDGHRGVEDFELPTFAEHQRVPHWETGAELGILDFERATKISGAMFSMFRGPGARLLRSLTSLALDMHTETFEEIRPPTLVKRETMLATGHLPKFADEAYAVERDDLYLIPTAEVPLTSLGRNEIFEEAELPLRFAAYTPCFRREAGAAGRDTRGLLRLHEFDKVELLSYCTPDQGQDLFFEVLRQAELLLQALGLTYRVLDLCTGDLGQSSARTFDLEVFSPGTDKWLEVSSVSLFTDYQARRANLRYRSSDGAVGFVYTVNGSALAWGRVIAAMLEVGRQPDGSVVLAEVLAPYFRGTTITKSEKSPASISKNH</sequence>
<dbReference type="PROSITE" id="PS50862">
    <property type="entry name" value="AA_TRNA_LIGASE_II"/>
    <property type="match status" value="1"/>
</dbReference>
<dbReference type="InterPro" id="IPR002314">
    <property type="entry name" value="aa-tRNA-synt_IIb"/>
</dbReference>
<feature type="coiled-coil region" evidence="17">
    <location>
        <begin position="71"/>
        <end position="98"/>
    </location>
</feature>
<evidence type="ECO:0000256" key="4">
    <source>
        <dbReference type="ARBA" id="ARBA00012840"/>
    </source>
</evidence>
<evidence type="ECO:0000313" key="19">
    <source>
        <dbReference type="EMBL" id="KJE75621.1"/>
    </source>
</evidence>
<evidence type="ECO:0000256" key="16">
    <source>
        <dbReference type="PIRSR" id="PIRSR001529-2"/>
    </source>
</evidence>
<name>A0A0D8FR43_9ACTN</name>
<dbReference type="Gene3D" id="3.30.930.10">
    <property type="entry name" value="Bira Bifunctional Protein, Domain 2"/>
    <property type="match status" value="1"/>
</dbReference>
<accession>A0A0D8FR43</accession>
<keyword evidence="7" id="KW-0547">Nucleotide-binding</keyword>
<evidence type="ECO:0000256" key="17">
    <source>
        <dbReference type="SAM" id="Coils"/>
    </source>
</evidence>
<dbReference type="PATRIC" id="fig|1121877.4.peg.2957"/>
<dbReference type="Pfam" id="PF02403">
    <property type="entry name" value="Seryl_tRNA_N"/>
    <property type="match status" value="1"/>
</dbReference>
<evidence type="ECO:0000256" key="3">
    <source>
        <dbReference type="ARBA" id="ARBA00010728"/>
    </source>
</evidence>
<protein>
    <recommendedName>
        <fullName evidence="11 14">Serine--tRNA ligase</fullName>
        <ecNumber evidence="4 14">6.1.1.11</ecNumber>
    </recommendedName>
</protein>
<comment type="catalytic activity">
    <reaction evidence="12">
        <text>tRNA(Sec) + L-serine + ATP = L-seryl-tRNA(Sec) + AMP + diphosphate + H(+)</text>
        <dbReference type="Rhea" id="RHEA:42580"/>
        <dbReference type="Rhea" id="RHEA-COMP:9742"/>
        <dbReference type="Rhea" id="RHEA-COMP:10128"/>
        <dbReference type="ChEBI" id="CHEBI:15378"/>
        <dbReference type="ChEBI" id="CHEBI:30616"/>
        <dbReference type="ChEBI" id="CHEBI:33019"/>
        <dbReference type="ChEBI" id="CHEBI:33384"/>
        <dbReference type="ChEBI" id="CHEBI:78442"/>
        <dbReference type="ChEBI" id="CHEBI:78533"/>
        <dbReference type="ChEBI" id="CHEBI:456215"/>
        <dbReference type="EC" id="6.1.1.11"/>
    </reaction>
</comment>
<dbReference type="eggNOG" id="COG0172">
    <property type="taxonomic scope" value="Bacteria"/>
</dbReference>
<dbReference type="GeneID" id="78373651"/>
<dbReference type="PRINTS" id="PR00981">
    <property type="entry name" value="TRNASYNTHSER"/>
</dbReference>
<dbReference type="GO" id="GO:0005737">
    <property type="term" value="C:cytoplasm"/>
    <property type="evidence" value="ECO:0007669"/>
    <property type="project" value="UniProtKB-SubCell"/>
</dbReference>
<keyword evidence="5" id="KW-0963">Cytoplasm</keyword>
<dbReference type="SUPFAM" id="SSF55681">
    <property type="entry name" value="Class II aaRS and biotin synthetases"/>
    <property type="match status" value="1"/>
</dbReference>
<feature type="binding site" evidence="16">
    <location>
        <begin position="361"/>
        <end position="364"/>
    </location>
    <ligand>
        <name>ATP</name>
        <dbReference type="ChEBI" id="CHEBI:30616"/>
    </ligand>
</feature>
<evidence type="ECO:0000256" key="9">
    <source>
        <dbReference type="ARBA" id="ARBA00022917"/>
    </source>
</evidence>
<dbReference type="PANTHER" id="PTHR43697:SF1">
    <property type="entry name" value="SERINE--TRNA LIGASE"/>
    <property type="match status" value="1"/>
</dbReference>
<dbReference type="InterPro" id="IPR006195">
    <property type="entry name" value="aa-tRNA-synth_II"/>
</dbReference>
<keyword evidence="9" id="KW-0648">Protein biosynthesis</keyword>
<evidence type="ECO:0000256" key="6">
    <source>
        <dbReference type="ARBA" id="ARBA00022598"/>
    </source>
</evidence>
<dbReference type="Pfam" id="PF00587">
    <property type="entry name" value="tRNA-synt_2b"/>
    <property type="match status" value="1"/>
</dbReference>
<feature type="binding site" evidence="15">
    <location>
        <position position="274"/>
    </location>
    <ligand>
        <name>L-serine</name>
        <dbReference type="ChEBI" id="CHEBI:33384"/>
    </ligand>
</feature>
<dbReference type="NCBIfam" id="TIGR00414">
    <property type="entry name" value="serS"/>
    <property type="match status" value="1"/>
</dbReference>
<dbReference type="SUPFAM" id="SSF46589">
    <property type="entry name" value="tRNA-binding arm"/>
    <property type="match status" value="1"/>
</dbReference>
<comment type="similarity">
    <text evidence="3">Belongs to the class-II aminoacyl-tRNA synthetase family. Type-1 seryl-tRNA synthetase subfamily.</text>
</comment>
<dbReference type="PIRSF" id="PIRSF001529">
    <property type="entry name" value="Ser-tRNA-synth_IIa"/>
    <property type="match status" value="1"/>
</dbReference>
<dbReference type="EMBL" id="JXUW01000034">
    <property type="protein sequence ID" value="KJE75621.1"/>
    <property type="molecule type" value="Genomic_DNA"/>
</dbReference>
<evidence type="ECO:0000256" key="11">
    <source>
        <dbReference type="ARBA" id="ARBA00039158"/>
    </source>
</evidence>
<gene>
    <name evidence="19" type="primary">serS</name>
    <name evidence="19" type="ORF">FEAC_26440</name>
</gene>
<comment type="caution">
    <text evidence="19">The sequence shown here is derived from an EMBL/GenBank/DDBJ whole genome shotgun (WGS) entry which is preliminary data.</text>
</comment>
<keyword evidence="10" id="KW-0030">Aminoacyl-tRNA synthetase</keyword>
<evidence type="ECO:0000313" key="20">
    <source>
        <dbReference type="Proteomes" id="UP000032336"/>
    </source>
</evidence>
<dbReference type="RefSeq" id="WP_035390446.1">
    <property type="nucleotide sequence ID" value="NZ_JQKF01000025.1"/>
</dbReference>
<dbReference type="PANTHER" id="PTHR43697">
    <property type="entry name" value="SERYL-TRNA SYNTHETASE"/>
    <property type="match status" value="1"/>
</dbReference>
<dbReference type="Proteomes" id="UP000032336">
    <property type="component" value="Unassembled WGS sequence"/>
</dbReference>
<dbReference type="Gene3D" id="1.10.287.40">
    <property type="entry name" value="Serine-tRNA synthetase, tRNA binding domain"/>
    <property type="match status" value="1"/>
</dbReference>
<evidence type="ECO:0000256" key="14">
    <source>
        <dbReference type="NCBIfam" id="TIGR00414"/>
    </source>
</evidence>
<comment type="subcellular location">
    <subcellularLocation>
        <location evidence="1">Cytoplasm</location>
    </subcellularLocation>
</comment>
<evidence type="ECO:0000256" key="15">
    <source>
        <dbReference type="PIRSR" id="PIRSR001529-1"/>
    </source>
</evidence>
<feature type="binding site" evidence="16">
    <location>
        <begin position="274"/>
        <end position="276"/>
    </location>
    <ligand>
        <name>ATP</name>
        <dbReference type="ChEBI" id="CHEBI:30616"/>
    </ligand>
</feature>
<feature type="binding site" evidence="15">
    <location>
        <position position="243"/>
    </location>
    <ligand>
        <name>L-serine</name>
        <dbReference type="ChEBI" id="CHEBI:33384"/>
    </ligand>
</feature>
<dbReference type="InterPro" id="IPR010978">
    <property type="entry name" value="tRNA-bd_arm"/>
</dbReference>
<keyword evidence="20" id="KW-1185">Reference proteome</keyword>
<evidence type="ECO:0000256" key="7">
    <source>
        <dbReference type="ARBA" id="ARBA00022741"/>
    </source>
</evidence>
<feature type="domain" description="Aminoacyl-transfer RNA synthetases class-II family profile" evidence="18">
    <location>
        <begin position="203"/>
        <end position="426"/>
    </location>
</feature>
<dbReference type="InterPro" id="IPR002317">
    <property type="entry name" value="Ser-tRNA-ligase_type_1"/>
</dbReference>
<dbReference type="GO" id="GO:0004828">
    <property type="term" value="F:serine-tRNA ligase activity"/>
    <property type="evidence" value="ECO:0007669"/>
    <property type="project" value="UniProtKB-UniRule"/>
</dbReference>
<keyword evidence="6 19" id="KW-0436">Ligase</keyword>
<evidence type="ECO:0000256" key="13">
    <source>
        <dbReference type="ARBA" id="ARBA00048823"/>
    </source>
</evidence>
<evidence type="ECO:0000259" key="18">
    <source>
        <dbReference type="PROSITE" id="PS50862"/>
    </source>
</evidence>
<dbReference type="OrthoDB" id="9804647at2"/>
<comment type="pathway">
    <text evidence="2">Aminoacyl-tRNA biosynthesis; selenocysteinyl-tRNA(Sec) biosynthesis; L-seryl-tRNA(Sec) from L-serine and tRNA(Sec): step 1/1.</text>
</comment>
<dbReference type="AlphaFoldDB" id="A0A0D8FR43"/>
<proteinExistence type="inferred from homology"/>
<comment type="catalytic activity">
    <reaction evidence="13">
        <text>tRNA(Ser) + L-serine + ATP = L-seryl-tRNA(Ser) + AMP + diphosphate + H(+)</text>
        <dbReference type="Rhea" id="RHEA:12292"/>
        <dbReference type="Rhea" id="RHEA-COMP:9669"/>
        <dbReference type="Rhea" id="RHEA-COMP:9703"/>
        <dbReference type="ChEBI" id="CHEBI:15378"/>
        <dbReference type="ChEBI" id="CHEBI:30616"/>
        <dbReference type="ChEBI" id="CHEBI:33019"/>
        <dbReference type="ChEBI" id="CHEBI:33384"/>
        <dbReference type="ChEBI" id="CHEBI:78442"/>
        <dbReference type="ChEBI" id="CHEBI:78533"/>
        <dbReference type="ChEBI" id="CHEBI:456215"/>
        <dbReference type="EC" id="6.1.1.11"/>
    </reaction>
</comment>
<feature type="binding site" evidence="15">
    <location>
        <position position="394"/>
    </location>
    <ligand>
        <name>L-serine</name>
        <dbReference type="ChEBI" id="CHEBI:33384"/>
    </ligand>
</feature>
<keyword evidence="8 16" id="KW-0067">ATP-binding</keyword>
<dbReference type="InterPro" id="IPR015866">
    <property type="entry name" value="Ser-tRNA-synth_1_N"/>
</dbReference>
<evidence type="ECO:0000256" key="8">
    <source>
        <dbReference type="ARBA" id="ARBA00022840"/>
    </source>
</evidence>
<evidence type="ECO:0000256" key="10">
    <source>
        <dbReference type="ARBA" id="ARBA00023146"/>
    </source>
</evidence>
<dbReference type="InterPro" id="IPR042103">
    <property type="entry name" value="SerRS_1_N_sf"/>
</dbReference>
<organism evidence="19 20">
    <name type="scientific">Ferrimicrobium acidiphilum DSM 19497</name>
    <dbReference type="NCBI Taxonomy" id="1121877"/>
    <lineage>
        <taxon>Bacteria</taxon>
        <taxon>Bacillati</taxon>
        <taxon>Actinomycetota</taxon>
        <taxon>Acidimicrobiia</taxon>
        <taxon>Acidimicrobiales</taxon>
        <taxon>Acidimicrobiaceae</taxon>
        <taxon>Ferrimicrobium</taxon>
    </lineage>
</organism>
<dbReference type="InterPro" id="IPR045864">
    <property type="entry name" value="aa-tRNA-synth_II/BPL/LPL"/>
</dbReference>
<evidence type="ECO:0000256" key="12">
    <source>
        <dbReference type="ARBA" id="ARBA00047929"/>
    </source>
</evidence>
<evidence type="ECO:0000256" key="1">
    <source>
        <dbReference type="ARBA" id="ARBA00004496"/>
    </source>
</evidence>
<keyword evidence="17" id="KW-0175">Coiled coil</keyword>
<evidence type="ECO:0000256" key="5">
    <source>
        <dbReference type="ARBA" id="ARBA00022490"/>
    </source>
</evidence>
<dbReference type="STRING" id="1121877.FEAC_26440"/>
<dbReference type="GO" id="GO:0006434">
    <property type="term" value="P:seryl-tRNA aminoacylation"/>
    <property type="evidence" value="ECO:0007669"/>
    <property type="project" value="UniProtKB-UniRule"/>
</dbReference>
<evidence type="ECO:0000256" key="2">
    <source>
        <dbReference type="ARBA" id="ARBA00005045"/>
    </source>
</evidence>
<dbReference type="GO" id="GO:0005524">
    <property type="term" value="F:ATP binding"/>
    <property type="evidence" value="ECO:0007669"/>
    <property type="project" value="UniProtKB-KW"/>
</dbReference>
<dbReference type="EC" id="6.1.1.11" evidence="4 14"/>
<feature type="binding site" evidence="15">
    <location>
        <position position="297"/>
    </location>
    <ligand>
        <name>L-serine</name>
        <dbReference type="ChEBI" id="CHEBI:33384"/>
    </ligand>
</feature>